<gene>
    <name evidence="1" type="ORF">B0T18DRAFT_433385</name>
</gene>
<proteinExistence type="predicted"/>
<keyword evidence="2" id="KW-1185">Reference proteome</keyword>
<dbReference type="AlphaFoldDB" id="A0AA40EIK4"/>
<evidence type="ECO:0000313" key="1">
    <source>
        <dbReference type="EMBL" id="KAK0738603.1"/>
    </source>
</evidence>
<accession>A0AA40EIK4</accession>
<protein>
    <submittedName>
        <fullName evidence="1">Uncharacterized protein</fullName>
    </submittedName>
</protein>
<name>A0AA40EIK4_9PEZI</name>
<reference evidence="1" key="1">
    <citation type="submission" date="2023-06" db="EMBL/GenBank/DDBJ databases">
        <title>Genome-scale phylogeny and comparative genomics of the fungal order Sordariales.</title>
        <authorList>
            <consortium name="Lawrence Berkeley National Laboratory"/>
            <person name="Hensen N."/>
            <person name="Bonometti L."/>
            <person name="Westerberg I."/>
            <person name="Brannstrom I.O."/>
            <person name="Guillou S."/>
            <person name="Cros-Aarteil S."/>
            <person name="Calhoun S."/>
            <person name="Haridas S."/>
            <person name="Kuo A."/>
            <person name="Mondo S."/>
            <person name="Pangilinan J."/>
            <person name="Riley R."/>
            <person name="LaButti K."/>
            <person name="Andreopoulos B."/>
            <person name="Lipzen A."/>
            <person name="Chen C."/>
            <person name="Yanf M."/>
            <person name="Daum C."/>
            <person name="Ng V."/>
            <person name="Clum A."/>
            <person name="Steindorff A."/>
            <person name="Ohm R."/>
            <person name="Martin F."/>
            <person name="Silar P."/>
            <person name="Natvig D."/>
            <person name="Lalanne C."/>
            <person name="Gautier V."/>
            <person name="Ament-velasquez S.L."/>
            <person name="Kruys A."/>
            <person name="Hutchinson M.I."/>
            <person name="Powell A.J."/>
            <person name="Barry K."/>
            <person name="Miller A.N."/>
            <person name="Grigoriev I.V."/>
            <person name="Debuchy R."/>
            <person name="Gladieux P."/>
            <person name="Thoren M.H."/>
            <person name="Johannesson H."/>
        </authorList>
    </citation>
    <scope>NUCLEOTIDE SEQUENCE</scope>
    <source>
        <strain evidence="1">SMH3187-1</strain>
    </source>
</reference>
<evidence type="ECO:0000313" key="2">
    <source>
        <dbReference type="Proteomes" id="UP001172155"/>
    </source>
</evidence>
<organism evidence="1 2">
    <name type="scientific">Schizothecium vesticola</name>
    <dbReference type="NCBI Taxonomy" id="314040"/>
    <lineage>
        <taxon>Eukaryota</taxon>
        <taxon>Fungi</taxon>
        <taxon>Dikarya</taxon>
        <taxon>Ascomycota</taxon>
        <taxon>Pezizomycotina</taxon>
        <taxon>Sordariomycetes</taxon>
        <taxon>Sordariomycetidae</taxon>
        <taxon>Sordariales</taxon>
        <taxon>Schizotheciaceae</taxon>
        <taxon>Schizothecium</taxon>
    </lineage>
</organism>
<comment type="caution">
    <text evidence="1">The sequence shown here is derived from an EMBL/GenBank/DDBJ whole genome shotgun (WGS) entry which is preliminary data.</text>
</comment>
<dbReference type="Proteomes" id="UP001172155">
    <property type="component" value="Unassembled WGS sequence"/>
</dbReference>
<dbReference type="EMBL" id="JAUKUD010000007">
    <property type="protein sequence ID" value="KAK0738603.1"/>
    <property type="molecule type" value="Genomic_DNA"/>
</dbReference>
<sequence>MPPLTFTCTLCWRPSPPPSHIISPRGSARLACAPCYAALLDLAVCWVCGELVVRGDDLRVSGVG</sequence>